<proteinExistence type="predicted"/>
<comment type="caution">
    <text evidence="3">The sequence shown here is derived from an EMBL/GenBank/DDBJ whole genome shotgun (WGS) entry which is preliminary data.</text>
</comment>
<dbReference type="InterPro" id="IPR012337">
    <property type="entry name" value="RNaseH-like_sf"/>
</dbReference>
<feature type="non-terminal residue" evidence="3">
    <location>
        <position position="180"/>
    </location>
</feature>
<gene>
    <name evidence="3" type="ORF">APZ42_008203</name>
</gene>
<evidence type="ECO:0000313" key="4">
    <source>
        <dbReference type="Proteomes" id="UP000076858"/>
    </source>
</evidence>
<dbReference type="Gene3D" id="3.30.420.10">
    <property type="entry name" value="Ribonuclease H-like superfamily/Ribonuclease H"/>
    <property type="match status" value="1"/>
</dbReference>
<evidence type="ECO:0000313" key="3">
    <source>
        <dbReference type="EMBL" id="KZR97107.1"/>
    </source>
</evidence>
<dbReference type="InterPro" id="IPR041588">
    <property type="entry name" value="Integrase_H2C2"/>
</dbReference>
<dbReference type="Proteomes" id="UP000076858">
    <property type="component" value="Unassembled WGS sequence"/>
</dbReference>
<dbReference type="GO" id="GO:0003964">
    <property type="term" value="F:RNA-directed DNA polymerase activity"/>
    <property type="evidence" value="ECO:0007669"/>
    <property type="project" value="UniProtKB-EC"/>
</dbReference>
<dbReference type="GO" id="GO:0003676">
    <property type="term" value="F:nucleic acid binding"/>
    <property type="evidence" value="ECO:0007669"/>
    <property type="project" value="InterPro"/>
</dbReference>
<dbReference type="Pfam" id="PF17921">
    <property type="entry name" value="Integrase_H2C2"/>
    <property type="match status" value="1"/>
</dbReference>
<feature type="non-terminal residue" evidence="3">
    <location>
        <position position="1"/>
    </location>
</feature>
<dbReference type="GO" id="GO:0015074">
    <property type="term" value="P:DNA integration"/>
    <property type="evidence" value="ECO:0007669"/>
    <property type="project" value="InterPro"/>
</dbReference>
<dbReference type="PROSITE" id="PS50994">
    <property type="entry name" value="INTEGRASE"/>
    <property type="match status" value="1"/>
</dbReference>
<dbReference type="AlphaFoldDB" id="A0A164ET26"/>
<dbReference type="FunFam" id="1.10.340.70:FF:000001">
    <property type="entry name" value="Retrovirus-related Pol polyprotein from transposon gypsy-like Protein"/>
    <property type="match status" value="1"/>
</dbReference>
<dbReference type="InterPro" id="IPR001584">
    <property type="entry name" value="Integrase_cat-core"/>
</dbReference>
<dbReference type="EMBL" id="LRGB01022595">
    <property type="protein sequence ID" value="KZR97107.1"/>
    <property type="molecule type" value="Genomic_DNA"/>
</dbReference>
<dbReference type="PANTHER" id="PTHR37984:SF5">
    <property type="entry name" value="PROTEIN NYNRIN-LIKE"/>
    <property type="match status" value="1"/>
</dbReference>
<evidence type="ECO:0000259" key="2">
    <source>
        <dbReference type="PROSITE" id="PS50994"/>
    </source>
</evidence>
<dbReference type="InterPro" id="IPR036397">
    <property type="entry name" value="RNaseH_sf"/>
</dbReference>
<evidence type="ECO:0000256" key="1">
    <source>
        <dbReference type="ARBA" id="ARBA00012493"/>
    </source>
</evidence>
<name>A0A164ET26_9CRUS</name>
<protein>
    <recommendedName>
        <fullName evidence="1">RNA-directed DNA polymerase</fullName>
        <ecNumber evidence="1">2.7.7.49</ecNumber>
    </recommendedName>
</protein>
<dbReference type="SUPFAM" id="SSF53098">
    <property type="entry name" value="Ribonuclease H-like"/>
    <property type="match status" value="1"/>
</dbReference>
<reference evidence="3 4" key="1">
    <citation type="submission" date="2016-03" db="EMBL/GenBank/DDBJ databases">
        <title>EvidentialGene: Evidence-directed Construction of Genes on Genomes.</title>
        <authorList>
            <person name="Gilbert D.G."/>
            <person name="Choi J.-H."/>
            <person name="Mockaitis K."/>
            <person name="Colbourne J."/>
            <person name="Pfrender M."/>
        </authorList>
    </citation>
    <scope>NUCLEOTIDE SEQUENCE [LARGE SCALE GENOMIC DNA]</scope>
    <source>
        <strain evidence="3 4">Xinb3</strain>
        <tissue evidence="3">Complete organism</tissue>
    </source>
</reference>
<keyword evidence="4" id="KW-1185">Reference proteome</keyword>
<dbReference type="PANTHER" id="PTHR37984">
    <property type="entry name" value="PROTEIN CBG26694"/>
    <property type="match status" value="1"/>
</dbReference>
<dbReference type="Gene3D" id="1.10.340.70">
    <property type="match status" value="1"/>
</dbReference>
<sequence>YSQAYKNFVLINGLLHRRTLSKQGMRLRLCVPQGERLEILDAYHCDRWAAHLGVKRTLGRIEERYYWPRLRQQVLNYVRECPQCQERKTPPVEPQRHMEIICVERPFEKVEMDILGSFPVSTGGKRNIIVAVNYLTKWAETRAVPTATARDAAEFFIEEIVLRHGAPEGVVTDCGKCFVA</sequence>
<organism evidence="3 4">
    <name type="scientific">Daphnia magna</name>
    <dbReference type="NCBI Taxonomy" id="35525"/>
    <lineage>
        <taxon>Eukaryota</taxon>
        <taxon>Metazoa</taxon>
        <taxon>Ecdysozoa</taxon>
        <taxon>Arthropoda</taxon>
        <taxon>Crustacea</taxon>
        <taxon>Branchiopoda</taxon>
        <taxon>Diplostraca</taxon>
        <taxon>Cladocera</taxon>
        <taxon>Anomopoda</taxon>
        <taxon>Daphniidae</taxon>
        <taxon>Daphnia</taxon>
    </lineage>
</organism>
<dbReference type="EC" id="2.7.7.49" evidence="1"/>
<accession>A0A164ET26</accession>
<dbReference type="InterPro" id="IPR050951">
    <property type="entry name" value="Retrovirus_Pol_polyprotein"/>
</dbReference>
<feature type="domain" description="Integrase catalytic" evidence="2">
    <location>
        <begin position="102"/>
        <end position="180"/>
    </location>
</feature>